<feature type="domain" description="ABC transporter" evidence="4">
    <location>
        <begin position="6"/>
        <end position="247"/>
    </location>
</feature>
<dbReference type="RefSeq" id="WP_153545942.1">
    <property type="nucleotide sequence ID" value="NZ_WIXK01000002.1"/>
</dbReference>
<keyword evidence="6" id="KW-1185">Reference proteome</keyword>
<dbReference type="InterPro" id="IPR027417">
    <property type="entry name" value="P-loop_NTPase"/>
</dbReference>
<keyword evidence="3 5" id="KW-0067">ATP-binding</keyword>
<dbReference type="PANTHER" id="PTHR45772">
    <property type="entry name" value="CONSERVED COMPONENT OF ABC TRANSPORTER FOR NATURAL AMINO ACIDS-RELATED"/>
    <property type="match status" value="1"/>
</dbReference>
<evidence type="ECO:0000256" key="3">
    <source>
        <dbReference type="ARBA" id="ARBA00022840"/>
    </source>
</evidence>
<dbReference type="SUPFAM" id="SSF52540">
    <property type="entry name" value="P-loop containing nucleoside triphosphate hydrolases"/>
    <property type="match status" value="1"/>
</dbReference>
<dbReference type="GO" id="GO:0016887">
    <property type="term" value="F:ATP hydrolysis activity"/>
    <property type="evidence" value="ECO:0007669"/>
    <property type="project" value="InterPro"/>
</dbReference>
<keyword evidence="1" id="KW-0813">Transport</keyword>
<proteinExistence type="predicted"/>
<organism evidence="5 6">
    <name type="scientific">Tritonibacter aquimaris</name>
    <dbReference type="NCBI Taxonomy" id="2663379"/>
    <lineage>
        <taxon>Bacteria</taxon>
        <taxon>Pseudomonadati</taxon>
        <taxon>Pseudomonadota</taxon>
        <taxon>Alphaproteobacteria</taxon>
        <taxon>Rhodobacterales</taxon>
        <taxon>Paracoccaceae</taxon>
        <taxon>Tritonibacter</taxon>
    </lineage>
</organism>
<dbReference type="Gene3D" id="3.40.50.300">
    <property type="entry name" value="P-loop containing nucleotide triphosphate hydrolases"/>
    <property type="match status" value="1"/>
</dbReference>
<evidence type="ECO:0000259" key="4">
    <source>
        <dbReference type="PROSITE" id="PS50893"/>
    </source>
</evidence>
<gene>
    <name evidence="5" type="ORF">GG681_05620</name>
</gene>
<evidence type="ECO:0000256" key="2">
    <source>
        <dbReference type="ARBA" id="ARBA00022741"/>
    </source>
</evidence>
<dbReference type="EMBL" id="WIXK01000002">
    <property type="protein sequence ID" value="MQY42110.1"/>
    <property type="molecule type" value="Genomic_DNA"/>
</dbReference>
<dbReference type="PROSITE" id="PS50893">
    <property type="entry name" value="ABC_TRANSPORTER_2"/>
    <property type="match status" value="1"/>
</dbReference>
<dbReference type="GO" id="GO:0005886">
    <property type="term" value="C:plasma membrane"/>
    <property type="evidence" value="ECO:0007669"/>
    <property type="project" value="TreeGrafter"/>
</dbReference>
<dbReference type="PANTHER" id="PTHR45772:SF3">
    <property type="entry name" value="ABC TRANSPORTER ATP-BINDING PROTEIN"/>
    <property type="match status" value="1"/>
</dbReference>
<comment type="caution">
    <text evidence="5">The sequence shown here is derived from an EMBL/GenBank/DDBJ whole genome shotgun (WGS) entry which is preliminary data.</text>
</comment>
<dbReference type="InterPro" id="IPR003439">
    <property type="entry name" value="ABC_transporter-like_ATP-bd"/>
</dbReference>
<dbReference type="Pfam" id="PF00005">
    <property type="entry name" value="ABC_tran"/>
    <property type="match status" value="1"/>
</dbReference>
<accession>A0A844AKE1</accession>
<dbReference type="AlphaFoldDB" id="A0A844AKE1"/>
<evidence type="ECO:0000256" key="1">
    <source>
        <dbReference type="ARBA" id="ARBA00022448"/>
    </source>
</evidence>
<dbReference type="Proteomes" id="UP000436694">
    <property type="component" value="Unassembled WGS sequence"/>
</dbReference>
<dbReference type="GO" id="GO:0005524">
    <property type="term" value="F:ATP binding"/>
    <property type="evidence" value="ECO:0007669"/>
    <property type="project" value="UniProtKB-KW"/>
</dbReference>
<sequence>MTSALLSINKLTARFGEHVSLNQISCEFPVGSVTAVLGPEGAGKETLFRLISGERRASAGRICLAGRDLSPLPASLRRRAGIMRAPGAMVAELSLWDNLHLMMQARSLPHACMWRQTSHHKAMVARANQLLEQLQLRDRRNVRVSELSQAEQRKSELAMLLTLDPLVYMLDDPTRDLGPEDRSVVVSLLKALKTRCNRVLLLLGPPLDVARAVADHVVLLRKGQIAQQGTTDALLPGQYSPRCAQPELTYS</sequence>
<protein>
    <submittedName>
        <fullName evidence="5">ATP-binding cassette domain-containing protein</fullName>
    </submittedName>
</protein>
<dbReference type="InterPro" id="IPR051120">
    <property type="entry name" value="ABC_AA/LPS_Transport"/>
</dbReference>
<name>A0A844AKE1_9RHOB</name>
<reference evidence="5 6" key="1">
    <citation type="submission" date="2019-10" db="EMBL/GenBank/DDBJ databases">
        <title>Epibacterium sp. nov., isolated from seawater.</title>
        <authorList>
            <person name="Zhang X."/>
            <person name="Li N."/>
        </authorList>
    </citation>
    <scope>NUCLEOTIDE SEQUENCE [LARGE SCALE GENOMIC DNA]</scope>
    <source>
        <strain evidence="5 6">SM1969</strain>
    </source>
</reference>
<evidence type="ECO:0000313" key="6">
    <source>
        <dbReference type="Proteomes" id="UP000436694"/>
    </source>
</evidence>
<keyword evidence="2" id="KW-0547">Nucleotide-binding</keyword>
<evidence type="ECO:0000313" key="5">
    <source>
        <dbReference type="EMBL" id="MQY42110.1"/>
    </source>
</evidence>